<dbReference type="InterPro" id="IPR035370">
    <property type="entry name" value="Nrap_D5"/>
</dbReference>
<feature type="domain" description="Nrap protein" evidence="13">
    <location>
        <begin position="807"/>
        <end position="961"/>
    </location>
</feature>
<proteinExistence type="inferred from homology"/>
<dbReference type="InterPro" id="IPR035082">
    <property type="entry name" value="Nrap_D1"/>
</dbReference>
<evidence type="ECO:0000259" key="13">
    <source>
        <dbReference type="Pfam" id="PF17406"/>
    </source>
</evidence>
<dbReference type="EMBL" id="AHAT01012414">
    <property type="status" value="NOT_ANNOTATED_CDS"/>
    <property type="molecule type" value="Genomic_DNA"/>
</dbReference>
<evidence type="ECO:0000259" key="14">
    <source>
        <dbReference type="Pfam" id="PF17407"/>
    </source>
</evidence>
<dbReference type="GeneTree" id="ENSGT00390000018619"/>
<protein>
    <recommendedName>
        <fullName evidence="3 7">Nucleolar protein 6</fullName>
    </recommendedName>
</protein>
<dbReference type="InParanoid" id="W5MCA8"/>
<dbReference type="FunFam" id="3.30.70.3030:FF:000001">
    <property type="entry name" value="Nucleolar protein 6"/>
    <property type="match status" value="1"/>
</dbReference>
<dbReference type="GO" id="GO:0032545">
    <property type="term" value="C:CURI complex"/>
    <property type="evidence" value="ECO:0000318"/>
    <property type="project" value="GO_Central"/>
</dbReference>
<reference evidence="16" key="1">
    <citation type="submission" date="2011-12" db="EMBL/GenBank/DDBJ databases">
        <title>The Draft Genome of Lepisosteus oculatus.</title>
        <authorList>
            <consortium name="The Broad Institute Genome Assembly &amp; Analysis Group"/>
            <consortium name="Computational R&amp;D Group"/>
            <consortium name="and Sequencing Platform"/>
            <person name="Di Palma F."/>
            <person name="Alfoldi J."/>
            <person name="Johnson J."/>
            <person name="Berlin A."/>
            <person name="Gnerre S."/>
            <person name="Jaffe D."/>
            <person name="MacCallum I."/>
            <person name="Young S."/>
            <person name="Walker B.J."/>
            <person name="Lander E.S."/>
            <person name="Lindblad-Toh K."/>
        </authorList>
    </citation>
    <scope>NUCLEOTIDE SEQUENCE [LARGE SCALE GENOMIC DNA]</scope>
</reference>
<dbReference type="Pfam" id="PF17404">
    <property type="entry name" value="Nrap_D3"/>
    <property type="match status" value="1"/>
</dbReference>
<dbReference type="Pfam" id="PF17406">
    <property type="entry name" value="Nrap_D5"/>
    <property type="match status" value="1"/>
</dbReference>
<dbReference type="Pfam" id="PF17407">
    <property type="entry name" value="Nrap_D6"/>
    <property type="match status" value="1"/>
</dbReference>
<comment type="subcellular location">
    <subcellularLocation>
        <location evidence="1 7">Nucleus</location>
        <location evidence="1 7">Nucleolus</location>
    </subcellularLocation>
</comment>
<dbReference type="FunFam" id="1.10.1410.10:FF:000006">
    <property type="entry name" value="Nucleolar protein 6"/>
    <property type="match status" value="1"/>
</dbReference>
<dbReference type="GO" id="GO:0006409">
    <property type="term" value="P:tRNA export from nucleus"/>
    <property type="evidence" value="ECO:0000318"/>
    <property type="project" value="GO_Central"/>
</dbReference>
<evidence type="ECO:0000313" key="15">
    <source>
        <dbReference type="Ensembl" id="ENSLOCP00000006017.1"/>
    </source>
</evidence>
<evidence type="ECO:0000259" key="11">
    <source>
        <dbReference type="Pfam" id="PF17404"/>
    </source>
</evidence>
<evidence type="ECO:0000256" key="1">
    <source>
        <dbReference type="ARBA" id="ARBA00004604"/>
    </source>
</evidence>
<dbReference type="EMBL" id="AHAT01012413">
    <property type="status" value="NOT_ANNOTATED_CDS"/>
    <property type="molecule type" value="Genomic_DNA"/>
</dbReference>
<dbReference type="HOGENOM" id="CLU_003502_0_1_1"/>
<evidence type="ECO:0000256" key="6">
    <source>
        <dbReference type="ARBA" id="ARBA00035000"/>
    </source>
</evidence>
<dbReference type="Pfam" id="PF17405">
    <property type="entry name" value="Nrap_D4"/>
    <property type="match status" value="1"/>
</dbReference>
<dbReference type="EMBL" id="AHAT01012416">
    <property type="status" value="NOT_ANNOTATED_CDS"/>
    <property type="molecule type" value="Genomic_DNA"/>
</dbReference>
<evidence type="ECO:0000256" key="5">
    <source>
        <dbReference type="ARBA" id="ARBA00023242"/>
    </source>
</evidence>
<dbReference type="eggNOG" id="KOG2054">
    <property type="taxonomic scope" value="Eukaryota"/>
</dbReference>
<dbReference type="Ensembl" id="ENSLOCT00000006025.1">
    <property type="protein sequence ID" value="ENSLOCP00000006017.1"/>
    <property type="gene ID" value="ENSLOCG00000004991.1"/>
</dbReference>
<dbReference type="EMBL" id="AHAT01012411">
    <property type="status" value="NOT_ANNOTATED_CDS"/>
    <property type="molecule type" value="Genomic_DNA"/>
</dbReference>
<dbReference type="InterPro" id="IPR035368">
    <property type="entry name" value="Nrap_D3"/>
</dbReference>
<dbReference type="OMA" id="NPHGGKE"/>
<dbReference type="Bgee" id="ENSLOCG00000004991">
    <property type="expression patterns" value="Expressed in ovary and 13 other cell types or tissues"/>
</dbReference>
<dbReference type="Gene3D" id="1.10.1410.10">
    <property type="match status" value="2"/>
</dbReference>
<reference evidence="15" key="2">
    <citation type="submission" date="2025-08" db="UniProtKB">
        <authorList>
            <consortium name="Ensembl"/>
        </authorList>
    </citation>
    <scope>IDENTIFICATION</scope>
</reference>
<dbReference type="InterPro" id="IPR005554">
    <property type="entry name" value="NOL6/Upt22"/>
</dbReference>
<evidence type="ECO:0000259" key="9">
    <source>
        <dbReference type="Pfam" id="PF03813"/>
    </source>
</evidence>
<keyword evidence="5 7" id="KW-0539">Nucleus</keyword>
<dbReference type="GO" id="GO:0003723">
    <property type="term" value="F:RNA binding"/>
    <property type="evidence" value="ECO:0007669"/>
    <property type="project" value="UniProtKB-KW"/>
</dbReference>
<dbReference type="EMBL" id="AHAT01012412">
    <property type="status" value="NOT_ANNOTATED_CDS"/>
    <property type="molecule type" value="Genomic_DNA"/>
</dbReference>
<evidence type="ECO:0000256" key="8">
    <source>
        <dbReference type="SAM" id="MobiDB-lite"/>
    </source>
</evidence>
<feature type="region of interest" description="Disordered" evidence="8">
    <location>
        <begin position="1"/>
        <end position="25"/>
    </location>
</feature>
<dbReference type="GO" id="GO:0032040">
    <property type="term" value="C:small-subunit processome"/>
    <property type="evidence" value="ECO:0000318"/>
    <property type="project" value="GO_Central"/>
</dbReference>
<feature type="domain" description="Nrap protein" evidence="9">
    <location>
        <begin position="154"/>
        <end position="259"/>
    </location>
</feature>
<dbReference type="InterPro" id="IPR035371">
    <property type="entry name" value="Nrap_D6"/>
</dbReference>
<evidence type="ECO:0000256" key="2">
    <source>
        <dbReference type="ARBA" id="ARBA00006674"/>
    </source>
</evidence>
<evidence type="ECO:0000259" key="12">
    <source>
        <dbReference type="Pfam" id="PF17405"/>
    </source>
</evidence>
<feature type="domain" description="Nrap protein" evidence="10">
    <location>
        <begin position="341"/>
        <end position="420"/>
    </location>
</feature>
<feature type="domain" description="Nrap protein" evidence="11">
    <location>
        <begin position="426"/>
        <end position="584"/>
    </location>
</feature>
<accession>W5MCA8</accession>
<name>W5MCA8_LEPOC</name>
<dbReference type="EMBL" id="AHAT01012415">
    <property type="status" value="NOT_ANNOTATED_CDS"/>
    <property type="molecule type" value="Genomic_DNA"/>
</dbReference>
<evidence type="ECO:0000256" key="4">
    <source>
        <dbReference type="ARBA" id="ARBA00022884"/>
    </source>
</evidence>
<feature type="domain" description="Nrap protein" evidence="12">
    <location>
        <begin position="634"/>
        <end position="804"/>
    </location>
</feature>
<dbReference type="Pfam" id="PF03813">
    <property type="entry name" value="Nrap"/>
    <property type="match status" value="1"/>
</dbReference>
<comment type="similarity">
    <text evidence="2 7">Belongs to the NRAP family.</text>
</comment>
<dbReference type="Gene3D" id="3.30.70.3030">
    <property type="match status" value="1"/>
</dbReference>
<dbReference type="FunFam" id="1.10.1410.10:FF:000069">
    <property type="entry name" value="Nucleolar protein 6"/>
    <property type="match status" value="1"/>
</dbReference>
<keyword evidence="16" id="KW-1185">Reference proteome</keyword>
<dbReference type="PANTHER" id="PTHR17972">
    <property type="entry name" value="NUCLEOLAR RNA-ASSOCIATED PROTEIN"/>
    <property type="match status" value="1"/>
</dbReference>
<dbReference type="STRING" id="7918.ENSLOCP00000006017"/>
<reference evidence="15" key="3">
    <citation type="submission" date="2025-09" db="UniProtKB">
        <authorList>
            <consortium name="Ensembl"/>
        </authorList>
    </citation>
    <scope>IDENTIFICATION</scope>
</reference>
<evidence type="ECO:0000259" key="10">
    <source>
        <dbReference type="Pfam" id="PF17403"/>
    </source>
</evidence>
<dbReference type="InterPro" id="IPR035367">
    <property type="entry name" value="Nrap_D2"/>
</dbReference>
<dbReference type="Proteomes" id="UP000018468">
    <property type="component" value="Linkage group LG2"/>
</dbReference>
<dbReference type="PANTHER" id="PTHR17972:SF0">
    <property type="entry name" value="NUCLEOLAR PROTEIN 6"/>
    <property type="match status" value="1"/>
</dbReference>
<dbReference type="InterPro" id="IPR035369">
    <property type="entry name" value="Nrap_D4"/>
</dbReference>
<dbReference type="Pfam" id="PF17403">
    <property type="entry name" value="Nrap_D2"/>
    <property type="match status" value="1"/>
</dbReference>
<organism evidence="15 16">
    <name type="scientific">Lepisosteus oculatus</name>
    <name type="common">Spotted gar</name>
    <dbReference type="NCBI Taxonomy" id="7918"/>
    <lineage>
        <taxon>Eukaryota</taxon>
        <taxon>Metazoa</taxon>
        <taxon>Chordata</taxon>
        <taxon>Craniata</taxon>
        <taxon>Vertebrata</taxon>
        <taxon>Euteleostomi</taxon>
        <taxon>Actinopterygii</taxon>
        <taxon>Neopterygii</taxon>
        <taxon>Holostei</taxon>
        <taxon>Semionotiformes</taxon>
        <taxon>Lepisosteidae</taxon>
        <taxon>Lepisosteus</taxon>
    </lineage>
</organism>
<evidence type="ECO:0000256" key="3">
    <source>
        <dbReference type="ARBA" id="ARBA00016437"/>
    </source>
</evidence>
<dbReference type="FunCoup" id="W5MCA8">
    <property type="interactions" value="1564"/>
</dbReference>
<evidence type="ECO:0000256" key="7">
    <source>
        <dbReference type="RuleBase" id="RU364032"/>
    </source>
</evidence>
<sequence>ESEEEEEGAPVKRSRPQEGAEEEALLRPVKLSRGELYKPPTTEELNRLRETESLFHCSLLKMQMEELLKEVVLSERRRRLIDSFVKEVTALLETVPRTSDTELCDQSWLPGGVKVPFLQVPQAVKGRFRMAPPASVSLVGSYPLRTCTKPHATVDLAVTMPPEILQQKDNLNQRYPRKRALYLAGLAHHLTSRPAIGSLRFSCLHGNRLRPLLLLTPPGKDDGRVTLRVHALPPPGFFKPSRLHPQKNNVRTHWYTEQSSELAAVSDPGERVVVFAVRQLLSVYDGRCIEHNNKILKHCESNNKIVFPECCYDCGINYSAIGKVNWASRTSPNQKLRNERASTDLTENGISLAKGSDPTAPSLPEFHSVFQVVFVDPSGHLNLCADMTASTYRQVQQEAALSLQFWDDPTLDSFQALLMTPKPLLRSYDHVFQLCELVKLQSACKKLDLLAELMDHSGNYVITALPFILSLLQRGLGERIRLLTHSLPPAPEFAVDCDPPKHKDQPALSFGLLLNPELNAAVLERGPAADSPQAVEFRQLWGDRAELRRFQDGAICEAVLWGGTSAYEKRLVPRDIVAYLLQLVLDSPVHIIPLSVLSTLSVLFELEDSTWSVCTVHIVSALCLFTLRLQQGLLEHVPFCISSLSSALPLHHDQPVFPALPVKVDYSFFERQKKTNALIPLAGKPCPVHIMPIKVVCHMEGSGKWPQEALAIRHIKAAFHVQLAALLRAQHQLPCQPSPTHLDVYKDGLVFRVQVAYHREPQVLRETVSPEGMLRYRDNAEAQRLELETLHRPYLTGMLHGLQQQHLAFGAACRLAKRWLGAQLFLGELSEDAADLLVASVFLRPAPHTPPGSPQVGFLRFLYMLSTFDWKNSPLVVNLNGELTDADFTQIKNDFIASRSSLPVMFIATPKDKNLSVWTKEGPSVQVLQHLILVAAESLRVLETQLMDPTQPQDVKVAFRPPLEVYDVLIHLIPRQVPGHGQAIDTPHPIYSRGTLPASAPTGPALPVVDFNPVDRYLAELRDAFGELALFLCDPYGGTVIAVLWKPQAFAPQPFKTSLTSARRVEVVGGEAHTVPNVEAILEDFRVMGAGLVKDVEARTEKWVI</sequence>
<comment type="function">
    <text evidence="6">Part of the small subunit (SSU) processome, first precursor of the small eukaryotic ribosomal subunit. During the assembly of the SSU processome in the nucleolus, many ribosome biogenesis factors, an RNA chaperone and ribosomal proteins associate with the nascent pre-rRNA and work in concert to generate RNA folding, modifications, rearrangements and cleavage as well as targeted degradation of pre-ribosomal RNA by the RNA exosome.</text>
</comment>
<feature type="domain" description="Nrap protein" evidence="14">
    <location>
        <begin position="963"/>
        <end position="1096"/>
    </location>
</feature>
<dbReference type="GO" id="GO:0006364">
    <property type="term" value="P:rRNA processing"/>
    <property type="evidence" value="ECO:0000318"/>
    <property type="project" value="GO_Central"/>
</dbReference>
<keyword evidence="4 7" id="KW-0694">RNA-binding</keyword>
<dbReference type="GO" id="GO:0034456">
    <property type="term" value="C:UTP-C complex"/>
    <property type="evidence" value="ECO:0000318"/>
    <property type="project" value="GO_Central"/>
</dbReference>
<dbReference type="AlphaFoldDB" id="W5MCA8"/>
<evidence type="ECO:0000313" key="16">
    <source>
        <dbReference type="Proteomes" id="UP000018468"/>
    </source>
</evidence>